<comment type="function">
    <text evidence="9">Essential cell division protein. May link together the upstream cell division proteins, which are predominantly cytoplasmic, with the downstream cell division proteins, which are predominantly periplasmic. May control correct divisome assembly.</text>
</comment>
<dbReference type="PANTHER" id="PTHR35851:SF1">
    <property type="entry name" value="CELL DIVISION PROTEIN FTSQ"/>
    <property type="match status" value="1"/>
</dbReference>
<reference evidence="11 12" key="1">
    <citation type="journal article" date="2013" name="Antonie Van Leeuwenhoek">
        <title>Echinimonas agarilytica gen. nov., sp. nov., a new gammaproteobacterium isolated from the sea urchin Strongylocentrotus intermedius.</title>
        <authorList>
            <person name="Nedashkovskaya O.I."/>
            <person name="Stenkova A.M."/>
            <person name="Zhukova N.V."/>
            <person name="Van Trappen S."/>
            <person name="Lee J.S."/>
            <person name="Kim S.B."/>
        </authorList>
    </citation>
    <scope>NUCLEOTIDE SEQUENCE [LARGE SCALE GENOMIC DNA]</scope>
    <source>
        <strain evidence="11 12">KMM 6351</strain>
    </source>
</reference>
<evidence type="ECO:0000313" key="11">
    <source>
        <dbReference type="EMBL" id="MCM2678782.1"/>
    </source>
</evidence>
<evidence type="ECO:0000256" key="6">
    <source>
        <dbReference type="ARBA" id="ARBA00022989"/>
    </source>
</evidence>
<dbReference type="PANTHER" id="PTHR35851">
    <property type="entry name" value="CELL DIVISION PROTEIN FTSQ"/>
    <property type="match status" value="1"/>
</dbReference>
<gene>
    <name evidence="9" type="primary">ftsQ</name>
    <name evidence="11" type="ORF">NAF29_03720</name>
</gene>
<dbReference type="GO" id="GO:0043093">
    <property type="term" value="P:FtsZ-dependent cytokinesis"/>
    <property type="evidence" value="ECO:0007669"/>
    <property type="project" value="UniProtKB-UniRule"/>
</dbReference>
<evidence type="ECO:0000256" key="2">
    <source>
        <dbReference type="ARBA" id="ARBA00022475"/>
    </source>
</evidence>
<keyword evidence="8 9" id="KW-0131">Cell cycle</keyword>
<dbReference type="Proteomes" id="UP001165393">
    <property type="component" value="Unassembled WGS sequence"/>
</dbReference>
<evidence type="ECO:0000256" key="4">
    <source>
        <dbReference type="ARBA" id="ARBA00022618"/>
    </source>
</evidence>
<dbReference type="InterPro" id="IPR005548">
    <property type="entry name" value="Cell_div_FtsQ/DivIB_C"/>
</dbReference>
<protein>
    <recommendedName>
        <fullName evidence="9">Cell division protein FtsQ</fullName>
    </recommendedName>
</protein>
<dbReference type="GO" id="GO:0005886">
    <property type="term" value="C:plasma membrane"/>
    <property type="evidence" value="ECO:0007669"/>
    <property type="project" value="UniProtKB-SubCell"/>
</dbReference>
<keyword evidence="2 9" id="KW-1003">Cell membrane</keyword>
<dbReference type="InterPro" id="IPR045335">
    <property type="entry name" value="FtsQ_C_sf"/>
</dbReference>
<dbReference type="AlphaFoldDB" id="A0AA41W594"/>
<dbReference type="HAMAP" id="MF_00911">
    <property type="entry name" value="FtsQ_subfam"/>
    <property type="match status" value="1"/>
</dbReference>
<keyword evidence="7 9" id="KW-0472">Membrane</keyword>
<keyword evidence="12" id="KW-1185">Reference proteome</keyword>
<evidence type="ECO:0000256" key="8">
    <source>
        <dbReference type="ARBA" id="ARBA00023306"/>
    </source>
</evidence>
<dbReference type="Pfam" id="PF08478">
    <property type="entry name" value="POTRA_1"/>
    <property type="match status" value="1"/>
</dbReference>
<dbReference type="InterPro" id="IPR026579">
    <property type="entry name" value="FtsQ"/>
</dbReference>
<dbReference type="GO" id="GO:0090529">
    <property type="term" value="P:cell septum assembly"/>
    <property type="evidence" value="ECO:0007669"/>
    <property type="project" value="InterPro"/>
</dbReference>
<evidence type="ECO:0000313" key="12">
    <source>
        <dbReference type="Proteomes" id="UP001165393"/>
    </source>
</evidence>
<evidence type="ECO:0000256" key="9">
    <source>
        <dbReference type="HAMAP-Rule" id="MF_00911"/>
    </source>
</evidence>
<dbReference type="InterPro" id="IPR013685">
    <property type="entry name" value="POTRA_FtsQ_type"/>
</dbReference>
<dbReference type="Gene3D" id="3.40.50.11690">
    <property type="entry name" value="Cell division protein FtsQ/DivIB"/>
    <property type="match status" value="1"/>
</dbReference>
<dbReference type="Pfam" id="PF03799">
    <property type="entry name" value="FtsQ_DivIB_C"/>
    <property type="match status" value="1"/>
</dbReference>
<comment type="subunit">
    <text evidence="9">Part of a complex composed of FtsB, FtsL and FtsQ.</text>
</comment>
<organism evidence="11 12">
    <name type="scientific">Echinimonas agarilytica</name>
    <dbReference type="NCBI Taxonomy" id="1215918"/>
    <lineage>
        <taxon>Bacteria</taxon>
        <taxon>Pseudomonadati</taxon>
        <taxon>Pseudomonadota</taxon>
        <taxon>Gammaproteobacteria</taxon>
        <taxon>Alteromonadales</taxon>
        <taxon>Echinimonadaceae</taxon>
        <taxon>Echinimonas</taxon>
    </lineage>
</organism>
<sequence>MTDGADEARSLPEWEFWFGVAFFIATLVGMMYLVYGAVFVWNDRGALPVQSLQIHGERRFVTDDMVRQKLLANGPLPSLTSLDVNWVRQTLVELPWIKHVSIRKEWPDQLDVHVVEFVPVARWQQHRLVTQGGDLFEVPDTSLVSELPHVDASDGLVDDALKMLAQAKSLTEDTELQIASMVITARHSWTITLANGIELRLGREQALLRFKRFLMLFPTLQLEQQALPEYVDLRYDTGAAVRWPIKDEQGLTPPNG</sequence>
<dbReference type="RefSeq" id="WP_251260134.1">
    <property type="nucleotide sequence ID" value="NZ_JAMQGP010000001.1"/>
</dbReference>
<dbReference type="PROSITE" id="PS51779">
    <property type="entry name" value="POTRA"/>
    <property type="match status" value="1"/>
</dbReference>
<dbReference type="EMBL" id="JAMQGP010000001">
    <property type="protein sequence ID" value="MCM2678782.1"/>
    <property type="molecule type" value="Genomic_DNA"/>
</dbReference>
<comment type="subcellular location">
    <subcellularLocation>
        <location evidence="9">Cell inner membrane</location>
        <topology evidence="9">Single-pass type II membrane protein</topology>
    </subcellularLocation>
    <subcellularLocation>
        <location evidence="1">Membrane</location>
    </subcellularLocation>
    <text evidence="9">Localizes to the division septum.</text>
</comment>
<feature type="domain" description="POTRA" evidence="10">
    <location>
        <begin position="47"/>
        <end position="117"/>
    </location>
</feature>
<feature type="transmembrane region" description="Helical" evidence="9">
    <location>
        <begin position="16"/>
        <end position="41"/>
    </location>
</feature>
<evidence type="ECO:0000256" key="3">
    <source>
        <dbReference type="ARBA" id="ARBA00022519"/>
    </source>
</evidence>
<name>A0AA41W594_9GAMM</name>
<keyword evidence="3 9" id="KW-0997">Cell inner membrane</keyword>
<keyword evidence="6 9" id="KW-1133">Transmembrane helix</keyword>
<keyword evidence="4 9" id="KW-0132">Cell division</keyword>
<keyword evidence="5 9" id="KW-0812">Transmembrane</keyword>
<evidence type="ECO:0000256" key="7">
    <source>
        <dbReference type="ARBA" id="ARBA00023136"/>
    </source>
</evidence>
<comment type="caution">
    <text evidence="11">The sequence shown here is derived from an EMBL/GenBank/DDBJ whole genome shotgun (WGS) entry which is preliminary data.</text>
</comment>
<accession>A0AA41W594</accession>
<comment type="similarity">
    <text evidence="9">Belongs to the FtsQ/DivIB family. FtsQ subfamily.</text>
</comment>
<dbReference type="InterPro" id="IPR034746">
    <property type="entry name" value="POTRA"/>
</dbReference>
<proteinExistence type="inferred from homology"/>
<evidence type="ECO:0000256" key="1">
    <source>
        <dbReference type="ARBA" id="ARBA00004370"/>
    </source>
</evidence>
<evidence type="ECO:0000259" key="10">
    <source>
        <dbReference type="PROSITE" id="PS51779"/>
    </source>
</evidence>
<dbReference type="GO" id="GO:0032153">
    <property type="term" value="C:cell division site"/>
    <property type="evidence" value="ECO:0007669"/>
    <property type="project" value="UniProtKB-UniRule"/>
</dbReference>
<dbReference type="Gene3D" id="3.10.20.310">
    <property type="entry name" value="membrane protein fhac"/>
    <property type="match status" value="1"/>
</dbReference>
<evidence type="ECO:0000256" key="5">
    <source>
        <dbReference type="ARBA" id="ARBA00022692"/>
    </source>
</evidence>